<dbReference type="PROSITE" id="PS50209">
    <property type="entry name" value="CARD"/>
    <property type="match status" value="1"/>
</dbReference>
<dbReference type="Gene3D" id="3.30.70.1470">
    <property type="entry name" value="Caspase-like"/>
    <property type="match status" value="1"/>
</dbReference>
<dbReference type="Gene3D" id="3.40.50.1460">
    <property type="match status" value="1"/>
</dbReference>
<feature type="domain" description="Caspase family p10" evidence="3">
    <location>
        <begin position="329"/>
        <end position="380"/>
    </location>
</feature>
<dbReference type="InterPro" id="IPR029030">
    <property type="entry name" value="Caspase-like_dom_sf"/>
</dbReference>
<dbReference type="AlphaFoldDB" id="A0A667XY53"/>
<proteinExistence type="inferred from homology"/>
<evidence type="ECO:0000259" key="4">
    <source>
        <dbReference type="PROSITE" id="PS50208"/>
    </source>
</evidence>
<organism evidence="6 7">
    <name type="scientific">Myripristis murdjan</name>
    <name type="common">pinecone soldierfish</name>
    <dbReference type="NCBI Taxonomy" id="586833"/>
    <lineage>
        <taxon>Eukaryota</taxon>
        <taxon>Metazoa</taxon>
        <taxon>Chordata</taxon>
        <taxon>Craniata</taxon>
        <taxon>Vertebrata</taxon>
        <taxon>Euteleostomi</taxon>
        <taxon>Actinopterygii</taxon>
        <taxon>Neopterygii</taxon>
        <taxon>Teleostei</taxon>
        <taxon>Neoteleostei</taxon>
        <taxon>Acanthomorphata</taxon>
        <taxon>Holocentriformes</taxon>
        <taxon>Holocentridae</taxon>
        <taxon>Myripristis</taxon>
    </lineage>
</organism>
<feature type="domain" description="CARD" evidence="5">
    <location>
        <begin position="17"/>
        <end position="102"/>
    </location>
</feature>
<dbReference type="GO" id="GO:0072559">
    <property type="term" value="C:NLRP3 inflammasome complex"/>
    <property type="evidence" value="ECO:0007669"/>
    <property type="project" value="TreeGrafter"/>
</dbReference>
<sequence length="382" mass="42921">MAGKCLFTADIFTFDNLFRARRMFVAKISTPVMADLLNDLLADRILNEREREWVFEEHLARADRASCLIDMVRRKGARASQEMITNLQNIDPLLHNVLFPPVGQADEAGGSRSFNVKCLYCVLAKCGNLSTVIPAQMAYPVMPKSNRTRVALLINVRNFVNKKWIRKGSEKDDAAMATLLTALGYRVVRPETGEPRKYTGEDIDKAVKDFAQLPDLSQTDSVIVVIMSHGKKGAVYGSRGKAVNPNEKDDLFPIDNIFEYLNAKNCPALRDKPKVIIINACRGGDSLIFVIETNPGKCLSRSMKLIVVFLCQIHSTSCFVKLNLGLLYLVEVFNTFSHKDHLEELFTKVINRFDQGPTPAITQMPVKDRCSLSKHFYLFPGL</sequence>
<name>A0A667XY53_9TELE</name>
<dbReference type="GO" id="GO:0072557">
    <property type="term" value="C:IPAF inflammasome complex"/>
    <property type="evidence" value="ECO:0007669"/>
    <property type="project" value="TreeGrafter"/>
</dbReference>
<dbReference type="GO" id="GO:0050727">
    <property type="term" value="P:regulation of inflammatory response"/>
    <property type="evidence" value="ECO:0007669"/>
    <property type="project" value="TreeGrafter"/>
</dbReference>
<dbReference type="InterPro" id="IPR011600">
    <property type="entry name" value="Pept_C14_caspase"/>
</dbReference>
<dbReference type="InterPro" id="IPR001309">
    <property type="entry name" value="Pept_C14_p20"/>
</dbReference>
<accession>A0A667XY53</accession>
<protein>
    <recommendedName>
        <fullName evidence="8">Caspase a</fullName>
    </recommendedName>
</protein>
<dbReference type="InterPro" id="IPR001315">
    <property type="entry name" value="CARD"/>
</dbReference>
<dbReference type="PROSITE" id="PS50207">
    <property type="entry name" value="CASPASE_P10"/>
    <property type="match status" value="1"/>
</dbReference>
<evidence type="ECO:0000256" key="1">
    <source>
        <dbReference type="ARBA" id="ARBA00010134"/>
    </source>
</evidence>
<dbReference type="Ensembl" id="ENSMMDT00005019664.1">
    <property type="protein sequence ID" value="ENSMMDP00005019208.1"/>
    <property type="gene ID" value="ENSMMDG00005009404.1"/>
</dbReference>
<evidence type="ECO:0000313" key="6">
    <source>
        <dbReference type="Ensembl" id="ENSMMDP00005019208.1"/>
    </source>
</evidence>
<dbReference type="InterPro" id="IPR002138">
    <property type="entry name" value="Pept_C14_p10"/>
</dbReference>
<dbReference type="Pfam" id="PF00619">
    <property type="entry name" value="CARD"/>
    <property type="match status" value="1"/>
</dbReference>
<evidence type="ECO:0000313" key="7">
    <source>
        <dbReference type="Proteomes" id="UP000472263"/>
    </source>
</evidence>
<dbReference type="Pfam" id="PF00656">
    <property type="entry name" value="Peptidase_C14"/>
    <property type="match status" value="1"/>
</dbReference>
<evidence type="ECO:0000259" key="3">
    <source>
        <dbReference type="PROSITE" id="PS50207"/>
    </source>
</evidence>
<keyword evidence="7" id="KW-1185">Reference proteome</keyword>
<dbReference type="InterPro" id="IPR011029">
    <property type="entry name" value="DEATH-like_dom_sf"/>
</dbReference>
<dbReference type="PROSITE" id="PS50208">
    <property type="entry name" value="CASPASE_P20"/>
    <property type="match status" value="1"/>
</dbReference>
<dbReference type="GO" id="GO:0097169">
    <property type="term" value="C:AIM2 inflammasome complex"/>
    <property type="evidence" value="ECO:0007669"/>
    <property type="project" value="TreeGrafter"/>
</dbReference>
<dbReference type="SUPFAM" id="SSF47986">
    <property type="entry name" value="DEATH domain"/>
    <property type="match status" value="1"/>
</dbReference>
<dbReference type="GeneTree" id="ENSGT00940000162428"/>
<dbReference type="Gene3D" id="1.10.533.10">
    <property type="entry name" value="Death Domain, Fas"/>
    <property type="match status" value="1"/>
</dbReference>
<feature type="domain" description="Caspase family p20" evidence="4">
    <location>
        <begin position="147"/>
        <end position="285"/>
    </location>
</feature>
<dbReference type="GO" id="GO:0042981">
    <property type="term" value="P:regulation of apoptotic process"/>
    <property type="evidence" value="ECO:0007669"/>
    <property type="project" value="InterPro"/>
</dbReference>
<reference evidence="6" key="2">
    <citation type="submission" date="2025-08" db="UniProtKB">
        <authorList>
            <consortium name="Ensembl"/>
        </authorList>
    </citation>
    <scope>IDENTIFICATION</scope>
</reference>
<gene>
    <name evidence="6" type="primary">LOC115370101</name>
</gene>
<comment type="similarity">
    <text evidence="1 2">Belongs to the peptidase C14A family.</text>
</comment>
<dbReference type="GO" id="GO:0006508">
    <property type="term" value="P:proteolysis"/>
    <property type="evidence" value="ECO:0007669"/>
    <property type="project" value="InterPro"/>
</dbReference>
<dbReference type="InterPro" id="IPR002398">
    <property type="entry name" value="Pept_C14"/>
</dbReference>
<dbReference type="PANTHER" id="PTHR47901:SF3">
    <property type="entry name" value="CASPASE-1"/>
    <property type="match status" value="1"/>
</dbReference>
<reference evidence="6" key="1">
    <citation type="submission" date="2019-06" db="EMBL/GenBank/DDBJ databases">
        <authorList>
            <consortium name="Wellcome Sanger Institute Data Sharing"/>
        </authorList>
    </citation>
    <scope>NUCLEOTIDE SEQUENCE [LARGE SCALE GENOMIC DNA]</scope>
</reference>
<dbReference type="SUPFAM" id="SSF52129">
    <property type="entry name" value="Caspase-like"/>
    <property type="match status" value="1"/>
</dbReference>
<evidence type="ECO:0000259" key="5">
    <source>
        <dbReference type="PROSITE" id="PS50209"/>
    </source>
</evidence>
<reference evidence="6" key="3">
    <citation type="submission" date="2025-09" db="UniProtKB">
        <authorList>
            <consortium name="Ensembl"/>
        </authorList>
    </citation>
    <scope>IDENTIFICATION</scope>
</reference>
<evidence type="ECO:0000256" key="2">
    <source>
        <dbReference type="RuleBase" id="RU003971"/>
    </source>
</evidence>
<dbReference type="PRINTS" id="PR00376">
    <property type="entry name" value="IL1BCENZYME"/>
</dbReference>
<dbReference type="GO" id="GO:0004197">
    <property type="term" value="F:cysteine-type endopeptidase activity"/>
    <property type="evidence" value="ECO:0007669"/>
    <property type="project" value="InterPro"/>
</dbReference>
<dbReference type="InterPro" id="IPR015917">
    <property type="entry name" value="Pept_C14A"/>
</dbReference>
<dbReference type="SMART" id="SM00115">
    <property type="entry name" value="CASc"/>
    <property type="match status" value="1"/>
</dbReference>
<dbReference type="Proteomes" id="UP000472263">
    <property type="component" value="Chromosome 13"/>
</dbReference>
<dbReference type="PANTHER" id="PTHR47901">
    <property type="entry name" value="CASPASE RECRUITMENT DOMAIN-CONTAINING PROTEIN 18"/>
    <property type="match status" value="1"/>
</dbReference>
<evidence type="ECO:0008006" key="8">
    <source>
        <dbReference type="Google" id="ProtNLM"/>
    </source>
</evidence>